<dbReference type="InterPro" id="IPR050493">
    <property type="entry name" value="FAD-dep_Monooxygenase_BioMet"/>
</dbReference>
<keyword evidence="5" id="KW-0503">Monooxygenase</keyword>
<evidence type="ECO:0000259" key="7">
    <source>
        <dbReference type="Pfam" id="PF01494"/>
    </source>
</evidence>
<protein>
    <submittedName>
        <fullName evidence="8">FAD/NAD P-binding domain-containing protein</fullName>
    </submittedName>
</protein>
<dbReference type="PROSITE" id="PS51257">
    <property type="entry name" value="PROKAR_LIPOPROTEIN"/>
    <property type="match status" value="1"/>
</dbReference>
<evidence type="ECO:0000256" key="4">
    <source>
        <dbReference type="ARBA" id="ARBA00023002"/>
    </source>
</evidence>
<evidence type="ECO:0000256" key="5">
    <source>
        <dbReference type="ARBA" id="ARBA00023033"/>
    </source>
</evidence>
<evidence type="ECO:0000313" key="8">
    <source>
        <dbReference type="EMBL" id="EPQ51185.1"/>
    </source>
</evidence>
<evidence type="ECO:0000256" key="1">
    <source>
        <dbReference type="ARBA" id="ARBA00007992"/>
    </source>
</evidence>
<evidence type="ECO:0000256" key="2">
    <source>
        <dbReference type="ARBA" id="ARBA00022630"/>
    </source>
</evidence>
<keyword evidence="6" id="KW-1133">Transmembrane helix</keyword>
<accession>S7RA92</accession>
<dbReference type="PANTHER" id="PTHR13789">
    <property type="entry name" value="MONOOXYGENASE"/>
    <property type="match status" value="1"/>
</dbReference>
<organism evidence="8 9">
    <name type="scientific">Gloeophyllum trabeum (strain ATCC 11539 / FP-39264 / Madison 617)</name>
    <name type="common">Brown rot fungus</name>
    <dbReference type="NCBI Taxonomy" id="670483"/>
    <lineage>
        <taxon>Eukaryota</taxon>
        <taxon>Fungi</taxon>
        <taxon>Dikarya</taxon>
        <taxon>Basidiomycota</taxon>
        <taxon>Agaricomycotina</taxon>
        <taxon>Agaricomycetes</taxon>
        <taxon>Gloeophyllales</taxon>
        <taxon>Gloeophyllaceae</taxon>
        <taxon>Gloeophyllum</taxon>
    </lineage>
</organism>
<comment type="similarity">
    <text evidence="1">Belongs to the paxM FAD-dependent monooxygenase family.</text>
</comment>
<dbReference type="PANTHER" id="PTHR13789:SF306">
    <property type="entry name" value="HYDROXYLASE, PUTATIVE-RELATED"/>
    <property type="match status" value="1"/>
</dbReference>
<dbReference type="SUPFAM" id="SSF51905">
    <property type="entry name" value="FAD/NAD(P)-binding domain"/>
    <property type="match status" value="1"/>
</dbReference>
<dbReference type="OMA" id="ATHIWER"/>
<keyword evidence="6" id="KW-0812">Transmembrane</keyword>
<dbReference type="KEGG" id="gtr:GLOTRDRAFT_65914"/>
<dbReference type="InterPro" id="IPR002938">
    <property type="entry name" value="FAD-bd"/>
</dbReference>
<keyword evidence="9" id="KW-1185">Reference proteome</keyword>
<dbReference type="STRING" id="670483.S7RA92"/>
<dbReference type="eggNOG" id="ENOG502SJQ7">
    <property type="taxonomic scope" value="Eukaryota"/>
</dbReference>
<dbReference type="InterPro" id="IPR036188">
    <property type="entry name" value="FAD/NAD-bd_sf"/>
</dbReference>
<dbReference type="OrthoDB" id="1878542at2759"/>
<feature type="domain" description="FAD-binding" evidence="7">
    <location>
        <begin position="312"/>
        <end position="372"/>
    </location>
</feature>
<dbReference type="Gene3D" id="3.50.50.60">
    <property type="entry name" value="FAD/NAD(P)-binding domain"/>
    <property type="match status" value="1"/>
</dbReference>
<reference evidence="8 9" key="1">
    <citation type="journal article" date="2012" name="Science">
        <title>The Paleozoic origin of enzymatic lignin decomposition reconstructed from 31 fungal genomes.</title>
        <authorList>
            <person name="Floudas D."/>
            <person name="Binder M."/>
            <person name="Riley R."/>
            <person name="Barry K."/>
            <person name="Blanchette R.A."/>
            <person name="Henrissat B."/>
            <person name="Martinez A.T."/>
            <person name="Otillar R."/>
            <person name="Spatafora J.W."/>
            <person name="Yadav J.S."/>
            <person name="Aerts A."/>
            <person name="Benoit I."/>
            <person name="Boyd A."/>
            <person name="Carlson A."/>
            <person name="Copeland A."/>
            <person name="Coutinho P.M."/>
            <person name="de Vries R.P."/>
            <person name="Ferreira P."/>
            <person name="Findley K."/>
            <person name="Foster B."/>
            <person name="Gaskell J."/>
            <person name="Glotzer D."/>
            <person name="Gorecki P."/>
            <person name="Heitman J."/>
            <person name="Hesse C."/>
            <person name="Hori C."/>
            <person name="Igarashi K."/>
            <person name="Jurgens J.A."/>
            <person name="Kallen N."/>
            <person name="Kersten P."/>
            <person name="Kohler A."/>
            <person name="Kuees U."/>
            <person name="Kumar T.K.A."/>
            <person name="Kuo A."/>
            <person name="LaButti K."/>
            <person name="Larrondo L.F."/>
            <person name="Lindquist E."/>
            <person name="Ling A."/>
            <person name="Lombard V."/>
            <person name="Lucas S."/>
            <person name="Lundell T."/>
            <person name="Martin R."/>
            <person name="McLaughlin D.J."/>
            <person name="Morgenstern I."/>
            <person name="Morin E."/>
            <person name="Murat C."/>
            <person name="Nagy L.G."/>
            <person name="Nolan M."/>
            <person name="Ohm R.A."/>
            <person name="Patyshakuliyeva A."/>
            <person name="Rokas A."/>
            <person name="Ruiz-Duenas F.J."/>
            <person name="Sabat G."/>
            <person name="Salamov A."/>
            <person name="Samejima M."/>
            <person name="Schmutz J."/>
            <person name="Slot J.C."/>
            <person name="St John F."/>
            <person name="Stenlid J."/>
            <person name="Sun H."/>
            <person name="Sun S."/>
            <person name="Syed K."/>
            <person name="Tsang A."/>
            <person name="Wiebenga A."/>
            <person name="Young D."/>
            <person name="Pisabarro A."/>
            <person name="Eastwood D.C."/>
            <person name="Martin F."/>
            <person name="Cullen D."/>
            <person name="Grigoriev I.V."/>
            <person name="Hibbett D.S."/>
        </authorList>
    </citation>
    <scope>NUCLEOTIDE SEQUENCE [LARGE SCALE GENOMIC DNA]</scope>
    <source>
        <strain evidence="8 9">ATCC 11539</strain>
    </source>
</reference>
<dbReference type="PRINTS" id="PR00420">
    <property type="entry name" value="RNGMNOXGNASE"/>
</dbReference>
<feature type="domain" description="FAD-binding" evidence="7">
    <location>
        <begin position="13"/>
        <end position="179"/>
    </location>
</feature>
<feature type="transmembrane region" description="Helical" evidence="6">
    <location>
        <begin position="7"/>
        <end position="29"/>
    </location>
</feature>
<dbReference type="Proteomes" id="UP000030669">
    <property type="component" value="Unassembled WGS sequence"/>
</dbReference>
<dbReference type="EMBL" id="KB469311">
    <property type="protein sequence ID" value="EPQ51185.1"/>
    <property type="molecule type" value="Genomic_DNA"/>
</dbReference>
<gene>
    <name evidence="8" type="ORF">GLOTRDRAFT_65914</name>
</gene>
<evidence type="ECO:0000313" key="9">
    <source>
        <dbReference type="Proteomes" id="UP000030669"/>
    </source>
</evidence>
<keyword evidence="2" id="KW-0285">Flavoprotein</keyword>
<keyword evidence="6" id="KW-0472">Membrane</keyword>
<dbReference type="Pfam" id="PF01494">
    <property type="entry name" value="FAD_binding_3"/>
    <property type="match status" value="2"/>
</dbReference>
<keyword evidence="3" id="KW-0274">FAD</keyword>
<proteinExistence type="inferred from homology"/>
<name>S7RA92_GLOTA</name>
<keyword evidence="4" id="KW-0560">Oxidoreductase</keyword>
<dbReference type="AlphaFoldDB" id="S7RA92"/>
<dbReference type="GO" id="GO:0004497">
    <property type="term" value="F:monooxygenase activity"/>
    <property type="evidence" value="ECO:0007669"/>
    <property type="project" value="UniProtKB-KW"/>
</dbReference>
<dbReference type="GeneID" id="19307688"/>
<dbReference type="HOGENOM" id="CLU_009665_19_3_1"/>
<dbReference type="GO" id="GO:0071949">
    <property type="term" value="F:FAD binding"/>
    <property type="evidence" value="ECO:0007669"/>
    <property type="project" value="InterPro"/>
</dbReference>
<evidence type="ECO:0000256" key="3">
    <source>
        <dbReference type="ARBA" id="ARBA00022827"/>
    </source>
</evidence>
<dbReference type="RefSeq" id="XP_007870198.1">
    <property type="nucleotide sequence ID" value="XM_007872007.1"/>
</dbReference>
<evidence type="ECO:0000256" key="6">
    <source>
        <dbReference type="SAM" id="Phobius"/>
    </source>
</evidence>
<sequence length="511" mass="56692">MGSHERVALPLQFIIVGGGIGGLACAYALQKVGHQVVVLEQSDGQFQSKRGIRCPPNMTRPLYEWGLGPALESAAVKASGISFIVGETGEKIGMTVFHEEIMKAFRADFLFVQHGDIHAMLQDLALSTGVEIQYNATVVDIDPYGGVPPLTIGRARSPAVTGDVILGTDGRDSLVRKTVVGHGVREGGLRSFFYLSTMVLFSWFYHARGLLREFEADEGELQWTIWMGDGYGVYGYLTDDKKTYSLVMIWPESPKDKLSAESASWHKEHPVEDIDWDSRGMEVRLRKLINLAKTFTCAQDSVREPIDSWMHESGRVVLAGDAAHPLLPTGSHHVAMAIEDAVTLAHLLSHAILPSNIPLLLTTYEELRQLRTHLVQVSESRKRAFASFPHGPEQATRDRGLREAMREALLDWKHADEDYLREEWKEYVELFNYDAREAVEDWWTKWGALVRRGLRYSLSNGTGTSGSAFSDGDVDTSGEWDFPEVGVKSPQVSVSISSISADGSEIVQCVV</sequence>